<accession>A0ABS9J7Y9</accession>
<evidence type="ECO:0000313" key="1">
    <source>
        <dbReference type="EMBL" id="MCG0061682.1"/>
    </source>
</evidence>
<evidence type="ECO:0000313" key="2">
    <source>
        <dbReference type="Proteomes" id="UP001299012"/>
    </source>
</evidence>
<name>A0ABS9J7Y9_9ACTN</name>
<reference evidence="1 2" key="1">
    <citation type="submission" date="2022-01" db="EMBL/GenBank/DDBJ databases">
        <title>Draft Genome Sequences of Seven Type Strains of the Genus Streptomyces.</title>
        <authorList>
            <person name="Aziz S."/>
            <person name="Coretto E."/>
            <person name="Chronakova A."/>
            <person name="Sproer C."/>
            <person name="Huber K."/>
            <person name="Nouioui I."/>
            <person name="Gross H."/>
        </authorList>
    </citation>
    <scope>NUCLEOTIDE SEQUENCE [LARGE SCALE GENOMIC DNA]</scope>
    <source>
        <strain evidence="1 2">DSM 41685</strain>
    </source>
</reference>
<keyword evidence="2" id="KW-1185">Reference proteome</keyword>
<gene>
    <name evidence="1" type="ORF">L0F81_00010</name>
</gene>
<comment type="caution">
    <text evidence="1">The sequence shown here is derived from an EMBL/GenBank/DDBJ whole genome shotgun (WGS) entry which is preliminary data.</text>
</comment>
<dbReference type="RefSeq" id="WP_086698591.1">
    <property type="nucleotide sequence ID" value="NZ_JAKKZF010000001.1"/>
</dbReference>
<organism evidence="1 2">
    <name type="scientific">Streptomyces tricolor</name>
    <dbReference type="NCBI Taxonomy" id="68277"/>
    <lineage>
        <taxon>Bacteria</taxon>
        <taxon>Bacillati</taxon>
        <taxon>Actinomycetota</taxon>
        <taxon>Actinomycetes</taxon>
        <taxon>Kitasatosporales</taxon>
        <taxon>Streptomycetaceae</taxon>
        <taxon>Streptomyces</taxon>
        <taxon>Streptomyces violaceoruber group</taxon>
    </lineage>
</organism>
<sequence>MTSTPPLDLDAIQARADAATPGPWGVYQYGGDSLIEIAADLEDTGTGYSARRTIARFDEEPLDNDPGHREWTAEEDWAQVQADAAYIAAMPPEVTKALVAEVRRLRAELAAVTTLCNEQEMAARLFEFPTPEWITAVRRAIETAAEETHVVADDSDDPEHVDDCPGCETAETPLDIHDTIWLQQRPCGCIVAGVVAVVPGEWKLATAEQAHAHFNPTPWDLARAADAQLTVVPVTGRQYREQYQARWRCDQHATPAVLPPSGA</sequence>
<protein>
    <submittedName>
        <fullName evidence="1">Uncharacterized protein</fullName>
    </submittedName>
</protein>
<proteinExistence type="predicted"/>
<dbReference type="EMBL" id="JAKKZF010000001">
    <property type="protein sequence ID" value="MCG0061682.1"/>
    <property type="molecule type" value="Genomic_DNA"/>
</dbReference>
<dbReference type="Proteomes" id="UP001299012">
    <property type="component" value="Unassembled WGS sequence"/>
</dbReference>